<dbReference type="Proteomes" id="UP000770889">
    <property type="component" value="Unassembled WGS sequence"/>
</dbReference>
<comment type="subcellular location">
    <subcellularLocation>
        <location evidence="2">Cell membrane</location>
    </subcellularLocation>
</comment>
<keyword evidence="7" id="KW-0597">Phosphoprotein</keyword>
<dbReference type="EMBL" id="JAHHGM010000005">
    <property type="protein sequence ID" value="MBT2988680.1"/>
    <property type="molecule type" value="Genomic_DNA"/>
</dbReference>
<keyword evidence="10 18" id="KW-0812">Transmembrane</keyword>
<keyword evidence="6" id="KW-1003">Cell membrane</keyword>
<dbReference type="Pfam" id="PF13188">
    <property type="entry name" value="PAS_8"/>
    <property type="match status" value="1"/>
</dbReference>
<dbReference type="PRINTS" id="PR00344">
    <property type="entry name" value="BCTRLSENSOR"/>
</dbReference>
<dbReference type="GO" id="GO:0016036">
    <property type="term" value="P:cellular response to phosphate starvation"/>
    <property type="evidence" value="ECO:0007669"/>
    <property type="project" value="TreeGrafter"/>
</dbReference>
<feature type="transmembrane region" description="Helical" evidence="18">
    <location>
        <begin position="12"/>
        <end position="41"/>
    </location>
</feature>
<dbReference type="FunFam" id="3.30.565.10:FF:000032">
    <property type="entry name" value="Phosphate regulon sensor histidine kinase PhoR"/>
    <property type="match status" value="1"/>
</dbReference>
<evidence type="ECO:0000256" key="6">
    <source>
        <dbReference type="ARBA" id="ARBA00022475"/>
    </source>
</evidence>
<evidence type="ECO:0000256" key="11">
    <source>
        <dbReference type="ARBA" id="ARBA00022741"/>
    </source>
</evidence>
<keyword evidence="15" id="KW-0902">Two-component regulatory system</keyword>
<dbReference type="NCBIfam" id="TIGR02966">
    <property type="entry name" value="phoR_proteo"/>
    <property type="match status" value="1"/>
</dbReference>
<keyword evidence="13" id="KW-0067">ATP-binding</keyword>
<keyword evidence="16 18" id="KW-0472">Membrane</keyword>
<dbReference type="GO" id="GO:0000155">
    <property type="term" value="F:phosphorelay sensor kinase activity"/>
    <property type="evidence" value="ECO:0007669"/>
    <property type="project" value="InterPro"/>
</dbReference>
<dbReference type="SUPFAM" id="SSF55785">
    <property type="entry name" value="PYP-like sensor domain (PAS domain)"/>
    <property type="match status" value="1"/>
</dbReference>
<dbReference type="InterPro" id="IPR050351">
    <property type="entry name" value="BphY/WalK/GraS-like"/>
</dbReference>
<evidence type="ECO:0000256" key="5">
    <source>
        <dbReference type="ARBA" id="ARBA00022448"/>
    </source>
</evidence>
<reference evidence="20 21" key="1">
    <citation type="submission" date="2021-05" db="EMBL/GenBank/DDBJ databases">
        <title>Genetic and Functional Diversity in Clade A Lucinid endosymbionts from the Bahamas.</title>
        <authorList>
            <person name="Giani N.M."/>
            <person name="Engel A.S."/>
            <person name="Campbell B.J."/>
        </authorList>
    </citation>
    <scope>NUCLEOTIDE SEQUENCE [LARGE SCALE GENOMIC DNA]</scope>
    <source>
        <strain evidence="20">LUC16012Gg_MoonRockCtena</strain>
    </source>
</reference>
<evidence type="ECO:0000256" key="15">
    <source>
        <dbReference type="ARBA" id="ARBA00023012"/>
    </source>
</evidence>
<dbReference type="InterPro" id="IPR003594">
    <property type="entry name" value="HATPase_dom"/>
</dbReference>
<comment type="function">
    <text evidence="17">Member of the two-component regulatory system PhoR/PhoB involved in the phosphate regulon genes expression. PhoR may function as a membrane-associated protein kinase that phosphorylates PhoB in response to environmental signals.</text>
</comment>
<evidence type="ECO:0000313" key="20">
    <source>
        <dbReference type="EMBL" id="MBT2988680.1"/>
    </source>
</evidence>
<dbReference type="InterPro" id="IPR021766">
    <property type="entry name" value="PhoR_N"/>
</dbReference>
<comment type="caution">
    <text evidence="20">The sequence shown here is derived from an EMBL/GenBank/DDBJ whole genome shotgun (WGS) entry which is preliminary data.</text>
</comment>
<dbReference type="GO" id="GO:0005886">
    <property type="term" value="C:plasma membrane"/>
    <property type="evidence" value="ECO:0007669"/>
    <property type="project" value="UniProtKB-SubCell"/>
</dbReference>
<evidence type="ECO:0000256" key="7">
    <source>
        <dbReference type="ARBA" id="ARBA00022553"/>
    </source>
</evidence>
<dbReference type="SMART" id="SM00387">
    <property type="entry name" value="HATPase_c"/>
    <property type="match status" value="1"/>
</dbReference>
<keyword evidence="14 18" id="KW-1133">Transmembrane helix</keyword>
<evidence type="ECO:0000259" key="19">
    <source>
        <dbReference type="PROSITE" id="PS50109"/>
    </source>
</evidence>
<evidence type="ECO:0000256" key="18">
    <source>
        <dbReference type="SAM" id="Phobius"/>
    </source>
</evidence>
<keyword evidence="8" id="KW-0592">Phosphate transport</keyword>
<comment type="catalytic activity">
    <reaction evidence="1">
        <text>ATP + protein L-histidine = ADP + protein N-phospho-L-histidine.</text>
        <dbReference type="EC" id="2.7.13.3"/>
    </reaction>
</comment>
<dbReference type="GO" id="GO:0005524">
    <property type="term" value="F:ATP binding"/>
    <property type="evidence" value="ECO:0007669"/>
    <property type="project" value="UniProtKB-KW"/>
</dbReference>
<evidence type="ECO:0000256" key="2">
    <source>
        <dbReference type="ARBA" id="ARBA00004236"/>
    </source>
</evidence>
<dbReference type="PROSITE" id="PS50109">
    <property type="entry name" value="HIS_KIN"/>
    <property type="match status" value="1"/>
</dbReference>
<evidence type="ECO:0000256" key="9">
    <source>
        <dbReference type="ARBA" id="ARBA00022679"/>
    </source>
</evidence>
<dbReference type="SUPFAM" id="SSF47384">
    <property type="entry name" value="Homodimeric domain of signal transducing histidine kinase"/>
    <property type="match status" value="1"/>
</dbReference>
<dbReference type="GO" id="GO:0006817">
    <property type="term" value="P:phosphate ion transport"/>
    <property type="evidence" value="ECO:0007669"/>
    <property type="project" value="UniProtKB-KW"/>
</dbReference>
<dbReference type="InterPro" id="IPR014310">
    <property type="entry name" value="Sig_transdc_His_kinase_PhoR"/>
</dbReference>
<dbReference type="GO" id="GO:0004721">
    <property type="term" value="F:phosphoprotein phosphatase activity"/>
    <property type="evidence" value="ECO:0007669"/>
    <property type="project" value="InterPro"/>
</dbReference>
<keyword evidence="12 20" id="KW-0418">Kinase</keyword>
<accession>A0A944MCV8</accession>
<organism evidence="20 21">
    <name type="scientific">Candidatus Thiodiazotropha taylori</name>
    <dbReference type="NCBI Taxonomy" id="2792791"/>
    <lineage>
        <taxon>Bacteria</taxon>
        <taxon>Pseudomonadati</taxon>
        <taxon>Pseudomonadota</taxon>
        <taxon>Gammaproteobacteria</taxon>
        <taxon>Chromatiales</taxon>
        <taxon>Sedimenticolaceae</taxon>
        <taxon>Candidatus Thiodiazotropha</taxon>
    </lineage>
</organism>
<evidence type="ECO:0000256" key="16">
    <source>
        <dbReference type="ARBA" id="ARBA00023136"/>
    </source>
</evidence>
<dbReference type="InterPro" id="IPR005467">
    <property type="entry name" value="His_kinase_dom"/>
</dbReference>
<dbReference type="FunFam" id="1.10.287.130:FF:000001">
    <property type="entry name" value="Two-component sensor histidine kinase"/>
    <property type="match status" value="1"/>
</dbReference>
<dbReference type="InterPro" id="IPR000014">
    <property type="entry name" value="PAS"/>
</dbReference>
<evidence type="ECO:0000256" key="14">
    <source>
        <dbReference type="ARBA" id="ARBA00022989"/>
    </source>
</evidence>
<evidence type="ECO:0000256" key="1">
    <source>
        <dbReference type="ARBA" id="ARBA00000085"/>
    </source>
</evidence>
<keyword evidence="5" id="KW-0813">Transport</keyword>
<dbReference type="Pfam" id="PF00512">
    <property type="entry name" value="HisKA"/>
    <property type="match status" value="1"/>
</dbReference>
<dbReference type="InterPro" id="IPR036890">
    <property type="entry name" value="HATPase_C_sf"/>
</dbReference>
<gene>
    <name evidence="20" type="primary">phoR</name>
    <name evidence="20" type="ORF">KME65_06915</name>
</gene>
<dbReference type="Gene3D" id="3.30.565.10">
    <property type="entry name" value="Histidine kinase-like ATPase, C-terminal domain"/>
    <property type="match status" value="1"/>
</dbReference>
<dbReference type="Gene3D" id="3.30.450.20">
    <property type="entry name" value="PAS domain"/>
    <property type="match status" value="1"/>
</dbReference>
<evidence type="ECO:0000256" key="4">
    <source>
        <dbReference type="ARBA" id="ARBA00019665"/>
    </source>
</evidence>
<dbReference type="AlphaFoldDB" id="A0A944MCV8"/>
<dbReference type="SUPFAM" id="SSF55874">
    <property type="entry name" value="ATPase domain of HSP90 chaperone/DNA topoisomerase II/histidine kinase"/>
    <property type="match status" value="1"/>
</dbReference>
<keyword evidence="9" id="KW-0808">Transferase</keyword>
<dbReference type="Pfam" id="PF02518">
    <property type="entry name" value="HATPase_c"/>
    <property type="match status" value="1"/>
</dbReference>
<dbReference type="Pfam" id="PF11808">
    <property type="entry name" value="PhoR"/>
    <property type="match status" value="1"/>
</dbReference>
<dbReference type="PANTHER" id="PTHR45453:SF1">
    <property type="entry name" value="PHOSPHATE REGULON SENSOR PROTEIN PHOR"/>
    <property type="match status" value="1"/>
</dbReference>
<keyword evidence="11" id="KW-0547">Nucleotide-binding</keyword>
<evidence type="ECO:0000256" key="17">
    <source>
        <dbReference type="ARBA" id="ARBA00025207"/>
    </source>
</evidence>
<evidence type="ECO:0000256" key="13">
    <source>
        <dbReference type="ARBA" id="ARBA00022840"/>
    </source>
</evidence>
<dbReference type="Gene3D" id="1.10.287.130">
    <property type="match status" value="1"/>
</dbReference>
<feature type="domain" description="Histidine kinase" evidence="19">
    <location>
        <begin position="212"/>
        <end position="428"/>
    </location>
</feature>
<evidence type="ECO:0000256" key="3">
    <source>
        <dbReference type="ARBA" id="ARBA00012438"/>
    </source>
</evidence>
<protein>
    <recommendedName>
        <fullName evidence="4">Phosphate regulon sensor protein PhoR</fullName>
        <ecNumber evidence="3">2.7.13.3</ecNumber>
    </recommendedName>
</protein>
<proteinExistence type="predicted"/>
<evidence type="ECO:0000313" key="21">
    <source>
        <dbReference type="Proteomes" id="UP000770889"/>
    </source>
</evidence>
<name>A0A944MCV8_9GAMM</name>
<evidence type="ECO:0000256" key="10">
    <source>
        <dbReference type="ARBA" id="ARBA00022692"/>
    </source>
</evidence>
<evidence type="ECO:0000256" key="12">
    <source>
        <dbReference type="ARBA" id="ARBA00022777"/>
    </source>
</evidence>
<dbReference type="InterPro" id="IPR036097">
    <property type="entry name" value="HisK_dim/P_sf"/>
</dbReference>
<dbReference type="PANTHER" id="PTHR45453">
    <property type="entry name" value="PHOSPHATE REGULON SENSOR PROTEIN PHOR"/>
    <property type="match status" value="1"/>
</dbReference>
<evidence type="ECO:0000256" key="8">
    <source>
        <dbReference type="ARBA" id="ARBA00022592"/>
    </source>
</evidence>
<dbReference type="InterPro" id="IPR003661">
    <property type="entry name" value="HisK_dim/P_dom"/>
</dbReference>
<sequence>MRDYLKIEFSHLFGSLLIFMPIGYLLHQLPAAAATAFIAYFSKHGYYLIRLAMLINQRERIEPPYPADIWGLIYKEISRHRTRSRKRKRTLSRFASRFRKVTSSIPDGLILLNKSACIEWANPAANQLLNISWPRDENAQFIKRINHEGLTDYLKNPDYSKPIELPSPINKALIVSIRVTPFGGKKAQRLVVARDITEVYKLNQTRRDFVSNVSHELRTPLTVISGFLENLGENEMLPFQERPFTLMQQQAERMNSIINDLLALSRLELGNAPSAEKPVSVPDLLRRIADQAQLLAEQNGGCQLTLDVNDNLWLLGEENELMSAFSNLVFNAIIHTPPGTEVTVTWLRLEKEACLTVTDTGPGIEERHIPRLTERFYRVDKARSRQSGGTGLGLAIVKHIISRHDGELRISSQLGVGSSFTCAFPEEMILTKTEKYLVSETS</sequence>
<dbReference type="SMART" id="SM00388">
    <property type="entry name" value="HisKA"/>
    <property type="match status" value="1"/>
</dbReference>
<dbReference type="InterPro" id="IPR035965">
    <property type="entry name" value="PAS-like_dom_sf"/>
</dbReference>
<dbReference type="EC" id="2.7.13.3" evidence="3"/>
<dbReference type="CDD" id="cd00082">
    <property type="entry name" value="HisKA"/>
    <property type="match status" value="1"/>
</dbReference>
<dbReference type="InterPro" id="IPR004358">
    <property type="entry name" value="Sig_transdc_His_kin-like_C"/>
</dbReference>